<dbReference type="OrthoDB" id="4556983at2"/>
<evidence type="ECO:0000313" key="2">
    <source>
        <dbReference type="Proteomes" id="UP000255467"/>
    </source>
</evidence>
<proteinExistence type="predicted"/>
<protein>
    <submittedName>
        <fullName evidence="1">Uncharacterized protein</fullName>
    </submittedName>
</protein>
<keyword evidence="2" id="KW-1185">Reference proteome</keyword>
<dbReference type="Proteomes" id="UP000255467">
    <property type="component" value="Unassembled WGS sequence"/>
</dbReference>
<dbReference type="SUPFAM" id="SSF55729">
    <property type="entry name" value="Acyl-CoA N-acyltransferases (Nat)"/>
    <property type="match status" value="1"/>
</dbReference>
<name>A0A379JJ25_9NOCA</name>
<accession>A0A379JJ25</accession>
<gene>
    <name evidence="1" type="ORF">NCTC1934_05749</name>
</gene>
<organism evidence="1 2">
    <name type="scientific">Nocardia otitidiscaviarum</name>
    <dbReference type="NCBI Taxonomy" id="1823"/>
    <lineage>
        <taxon>Bacteria</taxon>
        <taxon>Bacillati</taxon>
        <taxon>Actinomycetota</taxon>
        <taxon>Actinomycetes</taxon>
        <taxon>Mycobacteriales</taxon>
        <taxon>Nocardiaceae</taxon>
        <taxon>Nocardia</taxon>
    </lineage>
</organism>
<reference evidence="1 2" key="1">
    <citation type="submission" date="2018-06" db="EMBL/GenBank/DDBJ databases">
        <authorList>
            <consortium name="Pathogen Informatics"/>
            <person name="Doyle S."/>
        </authorList>
    </citation>
    <scope>NUCLEOTIDE SEQUENCE [LARGE SCALE GENOMIC DNA]</scope>
    <source>
        <strain evidence="1 2">NCTC1934</strain>
    </source>
</reference>
<dbReference type="InterPro" id="IPR016181">
    <property type="entry name" value="Acyl_CoA_acyltransferase"/>
</dbReference>
<dbReference type="RefSeq" id="WP_147287210.1">
    <property type="nucleotide sequence ID" value="NZ_UGRY01000005.1"/>
</dbReference>
<dbReference type="EMBL" id="UGRY01000005">
    <property type="protein sequence ID" value="SUD48414.1"/>
    <property type="molecule type" value="Genomic_DNA"/>
</dbReference>
<sequence length="304" mass="33760">MWISRLIRDSSGRIVHSFVEFAEHSKTFTDDKTGKLRNLLDGADVQDAQGADRIRKSINGGAEGGSEPPSVASFMQPHTSGRNLYIPDLSSMPPLGEFIRGSPADGKKLLASLSGLNRRYGPYDVHIAQAKYLDDAVGFNYHASIRDPDNGIVGILERKIYQDDKGRIVVDNRVMDLDEDATGQGFATAFNSAMEGYYRRSGVDRITVFATDDGGYVWARAGYDFDTNPDLLKESVSSITDKIRNIYNNCSPADRVQLDDMLRRFEGRVIEYPSPNELASLTGDDRELGKTLMKNTAWYGVRVL</sequence>
<evidence type="ECO:0000313" key="1">
    <source>
        <dbReference type="EMBL" id="SUD48414.1"/>
    </source>
</evidence>
<dbReference type="AlphaFoldDB" id="A0A379JJ25"/>
<dbReference type="STRING" id="1406858.GCA_000710895_04016"/>